<reference evidence="2" key="1">
    <citation type="journal article" date="2022" name="bioRxiv">
        <title>Sequencing and chromosome-scale assembly of the giantPleurodeles waltlgenome.</title>
        <authorList>
            <person name="Brown T."/>
            <person name="Elewa A."/>
            <person name="Iarovenko S."/>
            <person name="Subramanian E."/>
            <person name="Araus A.J."/>
            <person name="Petzold A."/>
            <person name="Susuki M."/>
            <person name="Suzuki K.-i.T."/>
            <person name="Hayashi T."/>
            <person name="Toyoda A."/>
            <person name="Oliveira C."/>
            <person name="Osipova E."/>
            <person name="Leigh N.D."/>
            <person name="Simon A."/>
            <person name="Yun M.H."/>
        </authorList>
    </citation>
    <scope>NUCLEOTIDE SEQUENCE</scope>
    <source>
        <strain evidence="2">20211129_DDA</strain>
        <tissue evidence="2">Liver</tissue>
    </source>
</reference>
<evidence type="ECO:0000256" key="1">
    <source>
        <dbReference type="SAM" id="MobiDB-lite"/>
    </source>
</evidence>
<comment type="caution">
    <text evidence="2">The sequence shown here is derived from an EMBL/GenBank/DDBJ whole genome shotgun (WGS) entry which is preliminary data.</text>
</comment>
<gene>
    <name evidence="2" type="ORF">NDU88_003205</name>
</gene>
<keyword evidence="3" id="KW-1185">Reference proteome</keyword>
<name>A0AAV7SFR6_PLEWA</name>
<evidence type="ECO:0000313" key="2">
    <source>
        <dbReference type="EMBL" id="KAJ1162739.1"/>
    </source>
</evidence>
<protein>
    <submittedName>
        <fullName evidence="2">Uncharacterized protein</fullName>
    </submittedName>
</protein>
<dbReference type="AlphaFoldDB" id="A0AAV7SFR6"/>
<sequence length="161" mass="18534">MVDSSACDLHKKPRSWDSFFNLFRTRNKNVHLRISRSTEGTYSRMPGQLQKRHRRRLCPRSFHQRVRCLDTTDDCLVSDSTSLGDSETEPGYCKPPSLRRPRTLKLNKRSKPKFSQDYKAHSTMAWLAQNCGLDGKSSTEDCDRKGICHAKAPPRGQSRVH</sequence>
<feature type="region of interest" description="Disordered" evidence="1">
    <location>
        <begin position="79"/>
        <end position="100"/>
    </location>
</feature>
<dbReference type="Proteomes" id="UP001066276">
    <property type="component" value="Chromosome 4_2"/>
</dbReference>
<organism evidence="2 3">
    <name type="scientific">Pleurodeles waltl</name>
    <name type="common">Iberian ribbed newt</name>
    <dbReference type="NCBI Taxonomy" id="8319"/>
    <lineage>
        <taxon>Eukaryota</taxon>
        <taxon>Metazoa</taxon>
        <taxon>Chordata</taxon>
        <taxon>Craniata</taxon>
        <taxon>Vertebrata</taxon>
        <taxon>Euteleostomi</taxon>
        <taxon>Amphibia</taxon>
        <taxon>Batrachia</taxon>
        <taxon>Caudata</taxon>
        <taxon>Salamandroidea</taxon>
        <taxon>Salamandridae</taxon>
        <taxon>Pleurodelinae</taxon>
        <taxon>Pleurodeles</taxon>
    </lineage>
</organism>
<dbReference type="EMBL" id="JANPWB010000008">
    <property type="protein sequence ID" value="KAJ1162739.1"/>
    <property type="molecule type" value="Genomic_DNA"/>
</dbReference>
<proteinExistence type="predicted"/>
<evidence type="ECO:0000313" key="3">
    <source>
        <dbReference type="Proteomes" id="UP001066276"/>
    </source>
</evidence>
<accession>A0AAV7SFR6</accession>